<gene>
    <name evidence="2" type="ORF">MUK42_37098</name>
</gene>
<protein>
    <submittedName>
        <fullName evidence="2">Uncharacterized protein</fullName>
    </submittedName>
</protein>
<keyword evidence="3" id="KW-1185">Reference proteome</keyword>
<feature type="region of interest" description="Disordered" evidence="1">
    <location>
        <begin position="86"/>
        <end position="122"/>
    </location>
</feature>
<dbReference type="EMBL" id="CP097507">
    <property type="protein sequence ID" value="URE07308.1"/>
    <property type="molecule type" value="Genomic_DNA"/>
</dbReference>
<dbReference type="AlphaFoldDB" id="A0A9E7G9H3"/>
<accession>A0A9E7G9H3</accession>
<reference evidence="2" key="1">
    <citation type="submission" date="2022-05" db="EMBL/GenBank/DDBJ databases">
        <title>The Musa troglodytarum L. genome provides insights into the mechanism of non-climacteric behaviour and enrichment of carotenoids.</title>
        <authorList>
            <person name="Wang J."/>
        </authorList>
    </citation>
    <scope>NUCLEOTIDE SEQUENCE</scope>
    <source>
        <tissue evidence="2">Leaf</tissue>
    </source>
</reference>
<name>A0A9E7G9H3_9LILI</name>
<feature type="compositionally biased region" description="Basic and acidic residues" evidence="1">
    <location>
        <begin position="86"/>
        <end position="103"/>
    </location>
</feature>
<evidence type="ECO:0000313" key="2">
    <source>
        <dbReference type="EMBL" id="URE07308.1"/>
    </source>
</evidence>
<organism evidence="2 3">
    <name type="scientific">Musa troglodytarum</name>
    <name type="common">fe'i banana</name>
    <dbReference type="NCBI Taxonomy" id="320322"/>
    <lineage>
        <taxon>Eukaryota</taxon>
        <taxon>Viridiplantae</taxon>
        <taxon>Streptophyta</taxon>
        <taxon>Embryophyta</taxon>
        <taxon>Tracheophyta</taxon>
        <taxon>Spermatophyta</taxon>
        <taxon>Magnoliopsida</taxon>
        <taxon>Liliopsida</taxon>
        <taxon>Zingiberales</taxon>
        <taxon>Musaceae</taxon>
        <taxon>Musa</taxon>
    </lineage>
</organism>
<evidence type="ECO:0000313" key="3">
    <source>
        <dbReference type="Proteomes" id="UP001055439"/>
    </source>
</evidence>
<proteinExistence type="predicted"/>
<evidence type="ECO:0000256" key="1">
    <source>
        <dbReference type="SAM" id="MobiDB-lite"/>
    </source>
</evidence>
<dbReference type="Proteomes" id="UP001055439">
    <property type="component" value="Chromosome 5"/>
</dbReference>
<sequence length="122" mass="13528">MTRDAVVLSPSACPDSSPTAHRRFCGPFGGSDYPIEILQVRRFRWSFRRKLGALWMDPGLELRNLVLDITTTILIGSQIHPCKRVLNGDEDGRSAGPEDREGLHNNAMHHKAKQGGGSMCED</sequence>